<sequence>MSLILFLTCTPLPDRQSYSTPLPPLSKKKGALLRNRLAPPQHNSCANDSVRKRPLYRLRAMDEADPSAMTTDEPYHYPNFFPPSTHVIIGSYLVVIGE</sequence>
<reference evidence="1" key="1">
    <citation type="submission" date="2020-08" db="EMBL/GenBank/DDBJ databases">
        <title>Multicomponent nature underlies the extraordinary mechanical properties of spider dragline silk.</title>
        <authorList>
            <person name="Kono N."/>
            <person name="Nakamura H."/>
            <person name="Mori M."/>
            <person name="Yoshida Y."/>
            <person name="Ohtoshi R."/>
            <person name="Malay A.D."/>
            <person name="Moran D.A.P."/>
            <person name="Tomita M."/>
            <person name="Numata K."/>
            <person name="Arakawa K."/>
        </authorList>
    </citation>
    <scope>NUCLEOTIDE SEQUENCE</scope>
</reference>
<keyword evidence="2" id="KW-1185">Reference proteome</keyword>
<name>A0A8X6XHZ5_9ARAC</name>
<dbReference type="Proteomes" id="UP000886998">
    <property type="component" value="Unassembled WGS sequence"/>
</dbReference>
<organism evidence="1 2">
    <name type="scientific">Trichonephila inaurata madagascariensis</name>
    <dbReference type="NCBI Taxonomy" id="2747483"/>
    <lineage>
        <taxon>Eukaryota</taxon>
        <taxon>Metazoa</taxon>
        <taxon>Ecdysozoa</taxon>
        <taxon>Arthropoda</taxon>
        <taxon>Chelicerata</taxon>
        <taxon>Arachnida</taxon>
        <taxon>Araneae</taxon>
        <taxon>Araneomorphae</taxon>
        <taxon>Entelegynae</taxon>
        <taxon>Araneoidea</taxon>
        <taxon>Nephilidae</taxon>
        <taxon>Trichonephila</taxon>
        <taxon>Trichonephila inaurata</taxon>
    </lineage>
</organism>
<accession>A0A8X6XHZ5</accession>
<evidence type="ECO:0000313" key="2">
    <source>
        <dbReference type="Proteomes" id="UP000886998"/>
    </source>
</evidence>
<comment type="caution">
    <text evidence="1">The sequence shown here is derived from an EMBL/GenBank/DDBJ whole genome shotgun (WGS) entry which is preliminary data.</text>
</comment>
<protein>
    <submittedName>
        <fullName evidence="1">Uncharacterized protein</fullName>
    </submittedName>
</protein>
<evidence type="ECO:0000313" key="1">
    <source>
        <dbReference type="EMBL" id="GFY53593.1"/>
    </source>
</evidence>
<gene>
    <name evidence="1" type="ORF">TNIN_406201</name>
</gene>
<dbReference type="EMBL" id="BMAV01009393">
    <property type="protein sequence ID" value="GFY53593.1"/>
    <property type="molecule type" value="Genomic_DNA"/>
</dbReference>
<proteinExistence type="predicted"/>
<dbReference type="AlphaFoldDB" id="A0A8X6XHZ5"/>